<dbReference type="EMBL" id="QVQW01000148">
    <property type="protein sequence ID" value="RKU39784.1"/>
    <property type="molecule type" value="Genomic_DNA"/>
</dbReference>
<dbReference type="STRING" id="177199.A0A420XVV0"/>
<dbReference type="AlphaFoldDB" id="A0A420XVV0"/>
<gene>
    <name evidence="2" type="ORF">DL546_000605</name>
</gene>
<evidence type="ECO:0000259" key="1">
    <source>
        <dbReference type="Pfam" id="PF10528"/>
    </source>
</evidence>
<dbReference type="Pfam" id="PF10528">
    <property type="entry name" value="GLEYA"/>
    <property type="match status" value="1"/>
</dbReference>
<accession>A0A420XVV0</accession>
<organism evidence="2 3">
    <name type="scientific">Coniochaeta pulveracea</name>
    <dbReference type="NCBI Taxonomy" id="177199"/>
    <lineage>
        <taxon>Eukaryota</taxon>
        <taxon>Fungi</taxon>
        <taxon>Dikarya</taxon>
        <taxon>Ascomycota</taxon>
        <taxon>Pezizomycotina</taxon>
        <taxon>Sordariomycetes</taxon>
        <taxon>Sordariomycetidae</taxon>
        <taxon>Coniochaetales</taxon>
        <taxon>Coniochaetaceae</taxon>
        <taxon>Coniochaeta</taxon>
    </lineage>
</organism>
<dbReference type="Proteomes" id="UP000275385">
    <property type="component" value="Unassembled WGS sequence"/>
</dbReference>
<dbReference type="OrthoDB" id="4388755at2759"/>
<dbReference type="Gene3D" id="2.60.120.1560">
    <property type="match status" value="1"/>
</dbReference>
<proteinExistence type="predicted"/>
<protein>
    <recommendedName>
        <fullName evidence="1">GLEYA adhesin domain-containing protein</fullName>
    </recommendedName>
</protein>
<evidence type="ECO:0000313" key="3">
    <source>
        <dbReference type="Proteomes" id="UP000275385"/>
    </source>
</evidence>
<comment type="caution">
    <text evidence="2">The sequence shown here is derived from an EMBL/GenBank/DDBJ whole genome shotgun (WGS) entry which is preliminary data.</text>
</comment>
<reference evidence="2 3" key="1">
    <citation type="submission" date="2018-08" db="EMBL/GenBank/DDBJ databases">
        <title>Draft genome of the lignicolous fungus Coniochaeta pulveracea.</title>
        <authorList>
            <person name="Borstlap C.J."/>
            <person name="De Witt R.N."/>
            <person name="Botha A."/>
            <person name="Volschenk H."/>
        </authorList>
    </citation>
    <scope>NUCLEOTIDE SEQUENCE [LARGE SCALE GENOMIC DNA]</scope>
    <source>
        <strain evidence="2 3">CAB683</strain>
    </source>
</reference>
<evidence type="ECO:0000313" key="2">
    <source>
        <dbReference type="EMBL" id="RKU39784.1"/>
    </source>
</evidence>
<name>A0A420XVV0_9PEZI</name>
<sequence>MERIIDAYYANDYHAISVPNIVGHVTPLQNGVVSKVGFQGQGDYSQPLQFSGLTAPAGTNMQYNVFQYRGYLIPSMAGTYTVRFDWVDDMALVFVGDAAVTGFDVNQALLGASLFGPPADAKLATINIAAADVGKALPFRIYWANDGGPAGFLASIVDPSGAVVLGLDSVKNQQIVSSCDAGSLAPVWPAWEAEQ</sequence>
<dbReference type="InterPro" id="IPR018871">
    <property type="entry name" value="GLEYA_adhesin_domain"/>
</dbReference>
<keyword evidence="3" id="KW-1185">Reference proteome</keyword>
<feature type="domain" description="GLEYA adhesin" evidence="1">
    <location>
        <begin position="66"/>
        <end position="157"/>
    </location>
</feature>